<dbReference type="CDD" id="cd00827">
    <property type="entry name" value="init_cond_enzymes"/>
    <property type="match status" value="1"/>
</dbReference>
<dbReference type="GO" id="GO:0010142">
    <property type="term" value="P:farnesyl diphosphate biosynthetic process, mevalonate pathway"/>
    <property type="evidence" value="ECO:0007669"/>
    <property type="project" value="InterPro"/>
</dbReference>
<dbReference type="GO" id="GO:0006084">
    <property type="term" value="P:acetyl-CoA metabolic process"/>
    <property type="evidence" value="ECO:0007669"/>
    <property type="project" value="InterPro"/>
</dbReference>
<dbReference type="InterPro" id="IPR013746">
    <property type="entry name" value="HMG_CoA_synt_C_dom"/>
</dbReference>
<gene>
    <name evidence="9" type="primary">LOC103519576</name>
</gene>
<feature type="active site" description="Proton donor/acceptor" evidence="3">
    <location>
        <position position="301"/>
    </location>
</feature>
<protein>
    <recommendedName>
        <fullName evidence="5">Hydroxymethylglutaryl-CoA synthase</fullName>
        <shortName evidence="5">HMG-CoA synthase</shortName>
        <ecNumber evidence="5">2.3.3.10</ecNumber>
    </recommendedName>
    <alternativeName>
        <fullName evidence="5">3-hydroxy-3-methylglutaryl coenzyme A synthase</fullName>
    </alternativeName>
</protein>
<accession>A0A3Q0JEN3</accession>
<keyword evidence="2 5" id="KW-0808">Transferase</keyword>
<keyword evidence="5" id="KW-1207">Sterol metabolism</keyword>
<comment type="similarity">
    <text evidence="1 5">Belongs to the thiolase-like superfamily. HMG-CoA synthase family.</text>
</comment>
<sequence length="524" mass="58652">MERVSRLSSELVRCVLICSQWNLSFPSAKSEKLFSSTFSKEFILFICKFSFSFYLQLAGKMTWPKDVGILAVDFAFPSQYVDQEELELYDMSKNVKGVQPGKYTKGLCQNKMGFTTDREDIQALCLTVVSSLIEKYNISYSDIGHLEVGTETIVDKSKKTNACYGGTAALFNAINWIESSSWDGRYALVVAADIAVYDKGDQENASARPTGGAGAVAMLIGPYAPLVIERGLRGNHFDHAFDFYKPDFHSEYPYFDSKLTIECYLKALDNCYQMYLQKVSKQTGKPIHECGLNALDAIVFHAPFGKLVQKAFARLTLHEYINAPKEVKNDFEGFSQFQNLALEDTYFNASLEKFLVNYSNKLFVKKTLPSLFMSNQIGNMYTASVYAGLVAYLTQPGLKASDFEDKRIGMFSYGSGYASSFYSIKFTSSSNLQFILDNLSEVRPKLEQRRKVDPKQFNEILDQKEETCHLGRYALVVAADIAVYDKGDQENASARPTGGAGAVAMLIGPYAPLVIERGNRFIKS</sequence>
<dbReference type="UniPathway" id="UPA00058">
    <property type="reaction ID" value="UER00102"/>
</dbReference>
<dbReference type="Gene3D" id="3.40.47.10">
    <property type="match status" value="2"/>
</dbReference>
<evidence type="ECO:0000259" key="7">
    <source>
        <dbReference type="Pfam" id="PF08540"/>
    </source>
</evidence>
<feature type="active site" description="Proton donor/acceptor" evidence="3">
    <location>
        <position position="151"/>
    </location>
</feature>
<dbReference type="InterPro" id="IPR016039">
    <property type="entry name" value="Thiolase-like"/>
</dbReference>
<dbReference type="SUPFAM" id="SSF53901">
    <property type="entry name" value="Thiolase-like"/>
    <property type="match status" value="2"/>
</dbReference>
<keyword evidence="8" id="KW-1185">Reference proteome</keyword>
<keyword evidence="5" id="KW-0444">Lipid biosynthesis</keyword>
<keyword evidence="5" id="KW-0752">Steroid biosynthesis</keyword>
<dbReference type="EC" id="2.3.3.10" evidence="5"/>
<dbReference type="InterPro" id="IPR010122">
    <property type="entry name" value="HMG_CoA_synthase_euk"/>
</dbReference>
<feature type="binding site" evidence="4">
    <location>
        <position position="310"/>
    </location>
    <ligand>
        <name>CoA</name>
        <dbReference type="ChEBI" id="CHEBI:57287"/>
    </ligand>
</feature>
<dbReference type="KEGG" id="dci:103519576"/>
<evidence type="ECO:0000259" key="6">
    <source>
        <dbReference type="Pfam" id="PF01154"/>
    </source>
</evidence>
<feature type="domain" description="Hydroxymethylglutaryl-coenzyme A synthase N-terminal" evidence="6">
    <location>
        <begin position="160"/>
        <end position="225"/>
    </location>
</feature>
<dbReference type="PANTHER" id="PTHR43323:SF2">
    <property type="entry name" value="HYDROXYMETHYLGLUTARYL-COA SYNTHASE"/>
    <property type="match status" value="1"/>
</dbReference>
<feature type="domain" description="Hydroxymethylglutaryl-coenzyme A synthase N-terminal" evidence="6">
    <location>
        <begin position="63"/>
        <end position="159"/>
    </location>
</feature>
<evidence type="ECO:0000256" key="4">
    <source>
        <dbReference type="PIRSR" id="PIRSR610122-2"/>
    </source>
</evidence>
<reference evidence="9" key="1">
    <citation type="submission" date="2025-08" db="UniProtKB">
        <authorList>
            <consortium name="RefSeq"/>
        </authorList>
    </citation>
    <scope>IDENTIFICATION</scope>
</reference>
<evidence type="ECO:0000313" key="9">
    <source>
        <dbReference type="RefSeq" id="XP_026686869.1"/>
    </source>
</evidence>
<keyword evidence="5" id="KW-0753">Steroid metabolism</keyword>
<keyword evidence="5" id="KW-0443">Lipid metabolism</keyword>
<comment type="catalytic activity">
    <reaction evidence="5">
        <text>acetoacetyl-CoA + acetyl-CoA + H2O = (3S)-3-hydroxy-3-methylglutaryl-CoA + CoA + H(+)</text>
        <dbReference type="Rhea" id="RHEA:10188"/>
        <dbReference type="ChEBI" id="CHEBI:15377"/>
        <dbReference type="ChEBI" id="CHEBI:15378"/>
        <dbReference type="ChEBI" id="CHEBI:43074"/>
        <dbReference type="ChEBI" id="CHEBI:57286"/>
        <dbReference type="ChEBI" id="CHEBI:57287"/>
        <dbReference type="ChEBI" id="CHEBI:57288"/>
        <dbReference type="EC" id="2.3.3.10"/>
    </reaction>
</comment>
<comment type="pathway">
    <text evidence="5">Metabolic intermediate biosynthesis; (R)-mevalonate biosynthesis; (R)-mevalonate from acetyl-CoA: step 2/3.</text>
</comment>
<comment type="function">
    <text evidence="5">Catalyzes the condensation of acetyl-CoA with acetoacetyl-CoA to form HMG-CoA.</text>
</comment>
<dbReference type="PANTHER" id="PTHR43323">
    <property type="entry name" value="3-HYDROXY-3-METHYLGLUTARYL COENZYME A SYNTHASE"/>
    <property type="match status" value="1"/>
</dbReference>
<name>A0A3Q0JEN3_DIACI</name>
<evidence type="ECO:0000256" key="3">
    <source>
        <dbReference type="PIRSR" id="PIRSR610122-1"/>
    </source>
</evidence>
<evidence type="ECO:0000256" key="2">
    <source>
        <dbReference type="ARBA" id="ARBA00022679"/>
    </source>
</evidence>
<dbReference type="PaxDb" id="121845-A0A3Q0JEN3"/>
<evidence type="ECO:0000256" key="5">
    <source>
        <dbReference type="RuleBase" id="RU364071"/>
    </source>
</evidence>
<dbReference type="Proteomes" id="UP000079169">
    <property type="component" value="Unplaced"/>
</dbReference>
<organism evidence="8 9">
    <name type="scientific">Diaphorina citri</name>
    <name type="common">Asian citrus psyllid</name>
    <dbReference type="NCBI Taxonomy" id="121845"/>
    <lineage>
        <taxon>Eukaryota</taxon>
        <taxon>Metazoa</taxon>
        <taxon>Ecdysozoa</taxon>
        <taxon>Arthropoda</taxon>
        <taxon>Hexapoda</taxon>
        <taxon>Insecta</taxon>
        <taxon>Pterygota</taxon>
        <taxon>Neoptera</taxon>
        <taxon>Paraneoptera</taxon>
        <taxon>Hemiptera</taxon>
        <taxon>Sternorrhyncha</taxon>
        <taxon>Psylloidea</taxon>
        <taxon>Psyllidae</taxon>
        <taxon>Diaphorininae</taxon>
        <taxon>Diaphorina</taxon>
    </lineage>
</organism>
<dbReference type="GO" id="GO:0016126">
    <property type="term" value="P:sterol biosynthetic process"/>
    <property type="evidence" value="ECO:0007669"/>
    <property type="project" value="UniProtKB-KW"/>
</dbReference>
<dbReference type="GeneID" id="103519576"/>
<dbReference type="AlphaFoldDB" id="A0A3Q0JEN3"/>
<evidence type="ECO:0000256" key="1">
    <source>
        <dbReference type="ARBA" id="ARBA00007061"/>
    </source>
</evidence>
<dbReference type="STRING" id="121845.A0A3Q0JEN3"/>
<feature type="domain" description="Hydroxymethylglutaryl-coenzyme A synthase C-terminal" evidence="7">
    <location>
        <begin position="226"/>
        <end position="470"/>
    </location>
</feature>
<dbReference type="RefSeq" id="XP_026686869.1">
    <property type="nucleotide sequence ID" value="XM_026831068.1"/>
</dbReference>
<feature type="active site" description="Acyl-thioester intermediate" evidence="3">
    <location>
        <position position="163"/>
    </location>
</feature>
<dbReference type="NCBIfam" id="TIGR01833">
    <property type="entry name" value="HMG-CoA-S_euk"/>
    <property type="match status" value="1"/>
</dbReference>
<dbReference type="Pfam" id="PF08540">
    <property type="entry name" value="HMG_CoA_synt_C"/>
    <property type="match status" value="1"/>
</dbReference>
<dbReference type="InterPro" id="IPR013528">
    <property type="entry name" value="HMG_CoA_synth_N"/>
</dbReference>
<proteinExistence type="inferred from homology"/>
<dbReference type="Pfam" id="PF01154">
    <property type="entry name" value="HMG_CoA_synt_N"/>
    <property type="match status" value="2"/>
</dbReference>
<feature type="binding site" evidence="4">
    <location>
        <position position="306"/>
    </location>
    <ligand>
        <name>CoA</name>
        <dbReference type="ChEBI" id="CHEBI:57287"/>
    </ligand>
</feature>
<evidence type="ECO:0000313" key="8">
    <source>
        <dbReference type="Proteomes" id="UP000079169"/>
    </source>
</evidence>
<dbReference type="GO" id="GO:0004421">
    <property type="term" value="F:hydroxymethylglutaryl-CoA synthase activity"/>
    <property type="evidence" value="ECO:0007669"/>
    <property type="project" value="UniProtKB-EC"/>
</dbReference>
<keyword evidence="5" id="KW-0756">Sterol biosynthesis</keyword>